<keyword evidence="2" id="KW-0812">Transmembrane</keyword>
<keyword evidence="2" id="KW-1133">Transmembrane helix</keyword>
<evidence type="ECO:0000313" key="5">
    <source>
        <dbReference type="Proteomes" id="UP001500889"/>
    </source>
</evidence>
<evidence type="ECO:0000313" key="4">
    <source>
        <dbReference type="EMBL" id="BFF90976.1"/>
    </source>
</evidence>
<feature type="region of interest" description="Disordered" evidence="1">
    <location>
        <begin position="28"/>
        <end position="84"/>
    </location>
</feature>
<proteinExistence type="predicted"/>
<keyword evidence="5" id="KW-1185">Reference proteome</keyword>
<feature type="signal peptide" evidence="3">
    <location>
        <begin position="1"/>
        <end position="27"/>
    </location>
</feature>
<evidence type="ECO:0000256" key="3">
    <source>
        <dbReference type="SAM" id="SignalP"/>
    </source>
</evidence>
<reference evidence="4 5" key="1">
    <citation type="submission" date="2024-02" db="EMBL/GenBank/DDBJ databases">
        <title>A chromosome-level genome assembly of Drosophila madeirensis, a fruit fly species endemic to Madeira island.</title>
        <authorList>
            <person name="Tomihara K."/>
            <person name="Llopart A."/>
            <person name="Yamamoto D."/>
        </authorList>
    </citation>
    <scope>NUCLEOTIDE SEQUENCE [LARGE SCALE GENOMIC DNA]</scope>
    <source>
        <strain evidence="4 5">RF1</strain>
    </source>
</reference>
<protein>
    <submittedName>
        <fullName evidence="4">Uncharacterized protein</fullName>
    </submittedName>
</protein>
<dbReference type="Proteomes" id="UP001500889">
    <property type="component" value="Chromosome O"/>
</dbReference>
<feature type="transmembrane region" description="Helical" evidence="2">
    <location>
        <begin position="162"/>
        <end position="185"/>
    </location>
</feature>
<name>A0AAU9F6F7_DROMD</name>
<feature type="chain" id="PRO_5043661569" evidence="3">
    <location>
        <begin position="28"/>
        <end position="230"/>
    </location>
</feature>
<organism evidence="4 5">
    <name type="scientific">Drosophila madeirensis</name>
    <name type="common">Fruit fly</name>
    <dbReference type="NCBI Taxonomy" id="30013"/>
    <lineage>
        <taxon>Eukaryota</taxon>
        <taxon>Metazoa</taxon>
        <taxon>Ecdysozoa</taxon>
        <taxon>Arthropoda</taxon>
        <taxon>Hexapoda</taxon>
        <taxon>Insecta</taxon>
        <taxon>Pterygota</taxon>
        <taxon>Neoptera</taxon>
        <taxon>Endopterygota</taxon>
        <taxon>Diptera</taxon>
        <taxon>Brachycera</taxon>
        <taxon>Muscomorpha</taxon>
        <taxon>Ephydroidea</taxon>
        <taxon>Drosophilidae</taxon>
        <taxon>Drosophila</taxon>
        <taxon>Sophophora</taxon>
    </lineage>
</organism>
<evidence type="ECO:0000256" key="1">
    <source>
        <dbReference type="SAM" id="MobiDB-lite"/>
    </source>
</evidence>
<keyword evidence="3" id="KW-0732">Signal</keyword>
<gene>
    <name evidence="4" type="ORF">DMAD_09376</name>
</gene>
<keyword evidence="2" id="KW-0472">Membrane</keyword>
<evidence type="ECO:0000256" key="2">
    <source>
        <dbReference type="SAM" id="Phobius"/>
    </source>
</evidence>
<sequence length="230" mass="24936">MSEGKSLTLCSLVVLLVLLLLADCSHAKPSKDPASTSDSELSDLSGAATRNKTSVRAAGEEYGDSDADSGSSELTPNAFPHRDEDQLNSATNLVLARNYKYDVEILESGDAEDDSQSAPSEELEERFKGHGILASDTETFTAENIEMQPVDVEADAISESHMLLGIIAVVLALVSICLYAGLVIWRSHLEQRYGMRERLVNRDLEEDGEGIDDVDYHVYAPTTTPATTRA</sequence>
<accession>A0AAU9F6F7</accession>
<dbReference type="AlphaFoldDB" id="A0AAU9F6F7"/>
<dbReference type="EMBL" id="AP029263">
    <property type="protein sequence ID" value="BFF90976.1"/>
    <property type="molecule type" value="Genomic_DNA"/>
</dbReference>